<dbReference type="EMBL" id="QWEY01000002">
    <property type="protein sequence ID" value="RGP38440.1"/>
    <property type="molecule type" value="Genomic_DNA"/>
</dbReference>
<evidence type="ECO:0000313" key="3">
    <source>
        <dbReference type="EMBL" id="RGP38440.1"/>
    </source>
</evidence>
<gene>
    <name evidence="3" type="ORF">D1012_06430</name>
</gene>
<dbReference type="RefSeq" id="WP_118150486.1">
    <property type="nucleotide sequence ID" value="NZ_QWEY01000002.1"/>
</dbReference>
<sequence length="259" mass="26467">MTRTLAALLATAALTAPAYADTALGLTGDKTLVMIDTATAAVTGTVEVQGVTRLHGIDYRPGTMTVIGVTDEQAIVTIDPMTGETTPLSTMNTMMEIADGAPVIVDVNPAADRLRFMSGSTNHRINMDTGEVTVDGGLAWEAGDANASAGLMVAATGYSNSFGKPEATAMYNIDTGLSALLQQTAPNDGTNASIGMLGATLEGPVGFDIGTTEDGTNTAWLAANGALHTVDLATGAVTQSWAITGTDEVLRDLTILPAM</sequence>
<dbReference type="Pfam" id="PF14339">
    <property type="entry name" value="DUF4394"/>
    <property type="match status" value="1"/>
</dbReference>
<feature type="domain" description="DUF4394" evidence="2">
    <location>
        <begin position="31"/>
        <end position="253"/>
    </location>
</feature>
<protein>
    <submittedName>
        <fullName evidence="3">DUF4394 domain-containing protein</fullName>
    </submittedName>
</protein>
<name>A0A411Z5U1_9RHOB</name>
<dbReference type="SUPFAM" id="SSF63825">
    <property type="entry name" value="YWTD domain"/>
    <property type="match status" value="1"/>
</dbReference>
<reference evidence="3 4" key="1">
    <citation type="submission" date="2018-08" db="EMBL/GenBank/DDBJ databases">
        <title>Flavobacterium tibetense sp. nov., isolated from a wetland YonghuCo on Tibetan Plateau.</title>
        <authorList>
            <person name="Phurbu D."/>
            <person name="Lu H."/>
            <person name="Xing P."/>
        </authorList>
    </citation>
    <scope>NUCLEOTIDE SEQUENCE [LARGE SCALE GENOMIC DNA]</scope>
    <source>
        <strain evidence="3 4">DJC</strain>
    </source>
</reference>
<evidence type="ECO:0000259" key="2">
    <source>
        <dbReference type="Pfam" id="PF14339"/>
    </source>
</evidence>
<keyword evidence="4" id="KW-1185">Reference proteome</keyword>
<comment type="caution">
    <text evidence="3">The sequence shown here is derived from an EMBL/GenBank/DDBJ whole genome shotgun (WGS) entry which is preliminary data.</text>
</comment>
<keyword evidence="1" id="KW-0732">Signal</keyword>
<accession>A0A411Z5U1</accession>
<dbReference type="InterPro" id="IPR025507">
    <property type="entry name" value="DUF4394"/>
</dbReference>
<evidence type="ECO:0000256" key="1">
    <source>
        <dbReference type="SAM" id="SignalP"/>
    </source>
</evidence>
<feature type="chain" id="PRO_5019288178" evidence="1">
    <location>
        <begin position="21"/>
        <end position="259"/>
    </location>
</feature>
<organism evidence="3 4">
    <name type="scientific">Pseudotabrizicola alkalilacus</name>
    <dbReference type="NCBI Taxonomy" id="2305252"/>
    <lineage>
        <taxon>Bacteria</taxon>
        <taxon>Pseudomonadati</taxon>
        <taxon>Pseudomonadota</taxon>
        <taxon>Alphaproteobacteria</taxon>
        <taxon>Rhodobacterales</taxon>
        <taxon>Paracoccaceae</taxon>
        <taxon>Pseudotabrizicola</taxon>
    </lineage>
</organism>
<proteinExistence type="predicted"/>
<evidence type="ECO:0000313" key="4">
    <source>
        <dbReference type="Proteomes" id="UP000284547"/>
    </source>
</evidence>
<dbReference type="Proteomes" id="UP000284547">
    <property type="component" value="Unassembled WGS sequence"/>
</dbReference>
<dbReference type="OrthoDB" id="531718at2"/>
<feature type="signal peptide" evidence="1">
    <location>
        <begin position="1"/>
        <end position="20"/>
    </location>
</feature>
<dbReference type="AlphaFoldDB" id="A0A411Z5U1"/>